<dbReference type="EMBL" id="MU273549">
    <property type="protein sequence ID" value="KAI0032347.1"/>
    <property type="molecule type" value="Genomic_DNA"/>
</dbReference>
<sequence>MNLELDGAGGPVGWKVRKQLSRPVRVDPRAEPDDADILFYEDSDEETGGPSPVGFPESICGDDLSPDDFTEYQIEQYEEKRLPDCPETLLIYVGDAIFFPDHLRGDGKAEGFAIGGEFFEALDRHAKTLDSGSPDTYRPGPEGFLAERYIPSESGKKKGKHHTRQQQFLRVLKLDHEGPSEEAETVKFNVLRERPEHHGAFEYLGICSFKVDRSPKGISLTTTQFESLEPCGKPDIYPLGEWSTVEDAQRRFDELSCVPKEDDANP</sequence>
<gene>
    <name evidence="1" type="ORF">K488DRAFT_70712</name>
</gene>
<evidence type="ECO:0000313" key="1">
    <source>
        <dbReference type="EMBL" id="KAI0032347.1"/>
    </source>
</evidence>
<protein>
    <submittedName>
        <fullName evidence="1">Uncharacterized protein</fullName>
    </submittedName>
</protein>
<accession>A0ACB8QKZ7</accession>
<dbReference type="Proteomes" id="UP000814128">
    <property type="component" value="Unassembled WGS sequence"/>
</dbReference>
<keyword evidence="2" id="KW-1185">Reference proteome</keyword>
<name>A0ACB8QKZ7_9AGAM</name>
<comment type="caution">
    <text evidence="1">The sequence shown here is derived from an EMBL/GenBank/DDBJ whole genome shotgun (WGS) entry which is preliminary data.</text>
</comment>
<evidence type="ECO:0000313" key="2">
    <source>
        <dbReference type="Proteomes" id="UP000814128"/>
    </source>
</evidence>
<reference evidence="1" key="2">
    <citation type="journal article" date="2022" name="New Phytol.">
        <title>Evolutionary transition to the ectomycorrhizal habit in the genomes of a hyperdiverse lineage of mushroom-forming fungi.</title>
        <authorList>
            <person name="Looney B."/>
            <person name="Miyauchi S."/>
            <person name="Morin E."/>
            <person name="Drula E."/>
            <person name="Courty P.E."/>
            <person name="Kohler A."/>
            <person name="Kuo A."/>
            <person name="LaButti K."/>
            <person name="Pangilinan J."/>
            <person name="Lipzen A."/>
            <person name="Riley R."/>
            <person name="Andreopoulos W."/>
            <person name="He G."/>
            <person name="Johnson J."/>
            <person name="Nolan M."/>
            <person name="Tritt A."/>
            <person name="Barry K.W."/>
            <person name="Grigoriev I.V."/>
            <person name="Nagy L.G."/>
            <person name="Hibbett D."/>
            <person name="Henrissat B."/>
            <person name="Matheny P.B."/>
            <person name="Labbe J."/>
            <person name="Martin F.M."/>
        </authorList>
    </citation>
    <scope>NUCLEOTIDE SEQUENCE</scope>
    <source>
        <strain evidence="1">EC-137</strain>
    </source>
</reference>
<reference evidence="1" key="1">
    <citation type="submission" date="2021-02" db="EMBL/GenBank/DDBJ databases">
        <authorList>
            <consortium name="DOE Joint Genome Institute"/>
            <person name="Ahrendt S."/>
            <person name="Looney B.P."/>
            <person name="Miyauchi S."/>
            <person name="Morin E."/>
            <person name="Drula E."/>
            <person name="Courty P.E."/>
            <person name="Chicoki N."/>
            <person name="Fauchery L."/>
            <person name="Kohler A."/>
            <person name="Kuo A."/>
            <person name="Labutti K."/>
            <person name="Pangilinan J."/>
            <person name="Lipzen A."/>
            <person name="Riley R."/>
            <person name="Andreopoulos W."/>
            <person name="He G."/>
            <person name="Johnson J."/>
            <person name="Barry K.W."/>
            <person name="Grigoriev I.V."/>
            <person name="Nagy L."/>
            <person name="Hibbett D."/>
            <person name="Henrissat B."/>
            <person name="Matheny P.B."/>
            <person name="Labbe J."/>
            <person name="Martin F."/>
        </authorList>
    </citation>
    <scope>NUCLEOTIDE SEQUENCE</scope>
    <source>
        <strain evidence="1">EC-137</strain>
    </source>
</reference>
<organism evidence="1 2">
    <name type="scientific">Vararia minispora EC-137</name>
    <dbReference type="NCBI Taxonomy" id="1314806"/>
    <lineage>
        <taxon>Eukaryota</taxon>
        <taxon>Fungi</taxon>
        <taxon>Dikarya</taxon>
        <taxon>Basidiomycota</taxon>
        <taxon>Agaricomycotina</taxon>
        <taxon>Agaricomycetes</taxon>
        <taxon>Russulales</taxon>
        <taxon>Lachnocladiaceae</taxon>
        <taxon>Vararia</taxon>
    </lineage>
</organism>
<proteinExistence type="predicted"/>